<dbReference type="AlphaFoldDB" id="A0A1Y1I5R2"/>
<comment type="pathway">
    <text evidence="2">Cofactor biosynthesis; 7,8-dihydroneopterin triphosphate biosynthesis; 7,8-dihydroneopterin triphosphate from GTP: step 1/1.</text>
</comment>
<dbReference type="GO" id="GO:0005737">
    <property type="term" value="C:cytoplasm"/>
    <property type="evidence" value="ECO:0000318"/>
    <property type="project" value="GO_Central"/>
</dbReference>
<evidence type="ECO:0000256" key="1">
    <source>
        <dbReference type="ARBA" id="ARBA00001052"/>
    </source>
</evidence>
<dbReference type="Gene3D" id="1.10.286.10">
    <property type="match status" value="2"/>
</dbReference>
<dbReference type="InterPro" id="IPR043133">
    <property type="entry name" value="GTP-CH-I_C/QueF"/>
</dbReference>
<dbReference type="FunFam" id="3.30.1130.10:FF:000001">
    <property type="entry name" value="GTP cyclohydrolase 1"/>
    <property type="match status" value="1"/>
</dbReference>
<keyword evidence="11" id="KW-1185">Reference proteome</keyword>
<dbReference type="STRING" id="105231.A0A1Y1I5R2"/>
<comment type="similarity">
    <text evidence="3">Belongs to the GTP cyclohydrolase I family.</text>
</comment>
<dbReference type="OMA" id="KVQCHVG"/>
<dbReference type="InterPro" id="IPR020602">
    <property type="entry name" value="GTP_CycHdrlase_I_dom"/>
</dbReference>
<dbReference type="GO" id="GO:0003934">
    <property type="term" value="F:GTP cyclohydrolase I activity"/>
    <property type="evidence" value="ECO:0000318"/>
    <property type="project" value="GO_Central"/>
</dbReference>
<dbReference type="EC" id="3.5.4.16" evidence="4"/>
<evidence type="ECO:0000256" key="6">
    <source>
        <dbReference type="ARBA" id="ARBA00022801"/>
    </source>
</evidence>
<organism evidence="10 11">
    <name type="scientific">Klebsormidium nitens</name>
    <name type="common">Green alga</name>
    <name type="synonym">Ulothrix nitens</name>
    <dbReference type="NCBI Taxonomy" id="105231"/>
    <lineage>
        <taxon>Eukaryota</taxon>
        <taxon>Viridiplantae</taxon>
        <taxon>Streptophyta</taxon>
        <taxon>Klebsormidiophyceae</taxon>
        <taxon>Klebsormidiales</taxon>
        <taxon>Klebsormidiaceae</taxon>
        <taxon>Klebsormidium</taxon>
    </lineage>
</organism>
<comment type="catalytic activity">
    <reaction evidence="1">
        <text>GTP + H2O = 7,8-dihydroneopterin 3'-triphosphate + formate + H(+)</text>
        <dbReference type="Rhea" id="RHEA:17473"/>
        <dbReference type="ChEBI" id="CHEBI:15377"/>
        <dbReference type="ChEBI" id="CHEBI:15378"/>
        <dbReference type="ChEBI" id="CHEBI:15740"/>
        <dbReference type="ChEBI" id="CHEBI:37565"/>
        <dbReference type="ChEBI" id="CHEBI:58462"/>
        <dbReference type="EC" id="3.5.4.16"/>
    </reaction>
</comment>
<dbReference type="InterPro" id="IPR001474">
    <property type="entry name" value="GTP_CycHdrlase_I"/>
</dbReference>
<evidence type="ECO:0000256" key="4">
    <source>
        <dbReference type="ARBA" id="ARBA00012715"/>
    </source>
</evidence>
<evidence type="ECO:0000256" key="2">
    <source>
        <dbReference type="ARBA" id="ARBA00005080"/>
    </source>
</evidence>
<feature type="region of interest" description="Disordered" evidence="8">
    <location>
        <begin position="40"/>
        <end position="61"/>
    </location>
</feature>
<evidence type="ECO:0000313" key="10">
    <source>
        <dbReference type="EMBL" id="GAQ84067.1"/>
    </source>
</evidence>
<protein>
    <recommendedName>
        <fullName evidence="5">GTP cyclohydrolase 1</fullName>
        <ecNumber evidence="4">3.5.4.16</ecNumber>
    </recommendedName>
    <alternativeName>
        <fullName evidence="7">GTP cyclohydrolase I</fullName>
    </alternativeName>
</protein>
<dbReference type="Gene3D" id="3.30.1130.10">
    <property type="match status" value="2"/>
</dbReference>
<accession>A0A1Y1I5R2</accession>
<dbReference type="SUPFAM" id="SSF55620">
    <property type="entry name" value="Tetrahydrobiopterin biosynthesis enzymes-like"/>
    <property type="match status" value="2"/>
</dbReference>
<dbReference type="Proteomes" id="UP000054558">
    <property type="component" value="Unassembled WGS sequence"/>
</dbReference>
<proteinExistence type="inferred from homology"/>
<dbReference type="InterPro" id="IPR043134">
    <property type="entry name" value="GTP-CH-I_N"/>
</dbReference>
<name>A0A1Y1I5R2_KLENI</name>
<dbReference type="PROSITE" id="PS00860">
    <property type="entry name" value="GTP_CYCLOHYDROL_1_2"/>
    <property type="match status" value="1"/>
</dbReference>
<gene>
    <name evidence="10" type="ORF">KFL_001750040</name>
</gene>
<dbReference type="GO" id="GO:0008270">
    <property type="term" value="F:zinc ion binding"/>
    <property type="evidence" value="ECO:0000318"/>
    <property type="project" value="GO_Central"/>
</dbReference>
<evidence type="ECO:0000256" key="7">
    <source>
        <dbReference type="ARBA" id="ARBA00030854"/>
    </source>
</evidence>
<evidence type="ECO:0000256" key="5">
    <source>
        <dbReference type="ARBA" id="ARBA00017272"/>
    </source>
</evidence>
<dbReference type="EMBL" id="DF237124">
    <property type="protein sequence ID" value="GAQ84067.1"/>
    <property type="molecule type" value="Genomic_DNA"/>
</dbReference>
<reference evidence="10 11" key="1">
    <citation type="journal article" date="2014" name="Nat. Commun.">
        <title>Klebsormidium flaccidum genome reveals primary factors for plant terrestrial adaptation.</title>
        <authorList>
            <person name="Hori K."/>
            <person name="Maruyama F."/>
            <person name="Fujisawa T."/>
            <person name="Togashi T."/>
            <person name="Yamamoto N."/>
            <person name="Seo M."/>
            <person name="Sato S."/>
            <person name="Yamada T."/>
            <person name="Mori H."/>
            <person name="Tajima N."/>
            <person name="Moriyama T."/>
            <person name="Ikeuchi M."/>
            <person name="Watanabe M."/>
            <person name="Wada H."/>
            <person name="Kobayashi K."/>
            <person name="Saito M."/>
            <person name="Masuda T."/>
            <person name="Sasaki-Sekimoto Y."/>
            <person name="Mashiguchi K."/>
            <person name="Awai K."/>
            <person name="Shimojima M."/>
            <person name="Masuda S."/>
            <person name="Iwai M."/>
            <person name="Nobusawa T."/>
            <person name="Narise T."/>
            <person name="Kondo S."/>
            <person name="Saito H."/>
            <person name="Sato R."/>
            <person name="Murakawa M."/>
            <person name="Ihara Y."/>
            <person name="Oshima-Yamada Y."/>
            <person name="Ohtaka K."/>
            <person name="Satoh M."/>
            <person name="Sonobe K."/>
            <person name="Ishii M."/>
            <person name="Ohtani R."/>
            <person name="Kanamori-Sato M."/>
            <person name="Honoki R."/>
            <person name="Miyazaki D."/>
            <person name="Mochizuki H."/>
            <person name="Umetsu J."/>
            <person name="Higashi K."/>
            <person name="Shibata D."/>
            <person name="Kamiya Y."/>
            <person name="Sato N."/>
            <person name="Nakamura Y."/>
            <person name="Tabata S."/>
            <person name="Ida S."/>
            <person name="Kurokawa K."/>
            <person name="Ohta H."/>
        </authorList>
    </citation>
    <scope>NUCLEOTIDE SEQUENCE [LARGE SCALE GENOMIC DNA]</scope>
    <source>
        <strain evidence="10 11">NIES-2285</strain>
    </source>
</reference>
<dbReference type="UniPathway" id="UPA00848">
    <property type="reaction ID" value="UER00151"/>
</dbReference>
<dbReference type="Pfam" id="PF01227">
    <property type="entry name" value="GTP_cyclohydroI"/>
    <property type="match status" value="2"/>
</dbReference>
<evidence type="ECO:0000259" key="9">
    <source>
        <dbReference type="Pfam" id="PF01227"/>
    </source>
</evidence>
<dbReference type="OrthoDB" id="4966at2759"/>
<dbReference type="PANTHER" id="PTHR11109:SF7">
    <property type="entry name" value="GTP CYCLOHYDROLASE 1"/>
    <property type="match status" value="1"/>
</dbReference>
<dbReference type="InterPro" id="IPR018234">
    <property type="entry name" value="GTP_CycHdrlase_I_CS"/>
</dbReference>
<evidence type="ECO:0000256" key="8">
    <source>
        <dbReference type="SAM" id="MobiDB-lite"/>
    </source>
</evidence>
<feature type="domain" description="GTP cyclohydrolase I" evidence="9">
    <location>
        <begin position="550"/>
        <end position="673"/>
    </location>
</feature>
<evidence type="ECO:0000313" key="11">
    <source>
        <dbReference type="Proteomes" id="UP000054558"/>
    </source>
</evidence>
<keyword evidence="6 10" id="KW-0378">Hydrolase</keyword>
<sequence>MAAATAMIIFAQEQDLNLCWQSGWGGSACRYQKNRKEQDEIWEEERDLGPSSKTRKVGGHSNMGRINLEVMQGNGHLRTNGEVNDKKREGTLSKPVKVQVQKGVFSPANCVGNGAAHSGQERTSCGSGCAHEAELEDPEMDAPSDDATLARMAGAVRVLLQGLGEDLGRDGLIRTPLRVAKALRFATKGYRESVRDAVGTALFALPGSSGGGTVVVRDVDTFSHCRACLLPFRCRCHIAYVPGAECVVGLSKLARLAEVFSRRLQTPQRLAQDIADGLASVLAARGVAVVVESWHIRNACEADCTLGASTSDWVPSVAAAASGCFCDPQEGLWDEFVAMLGLDPEVESRLEAPPEEGRILYQRERNGLLASPELCPFGRPGGPGEFLVDWGLEEADSDSSGEVFSEIAELDEERPCAMHQDPEMGARQHRRPASGTETLEGGDAREAALPQMVAAVETLLHAAEGGDDVGMTQDDVSMTAERYARWLLSATRGSQQMVDGVLTERWPDEPNGCSHAQSREQERVGMQERVGNGVSVGILRGQGNGLGGGATELVTEISVPLVSQCEHHLLPFLGKAHVGYVRGSNAGRLDRGQVERIVSLYSQRLQVQERLTKQIAEAIASSTHAEGVIVVVEASHMCMMSRGIEKVASSTATTEVLGSFKTDPKARAAFLRKLPRRH</sequence>
<dbReference type="GO" id="GO:0006729">
    <property type="term" value="P:tetrahydrobiopterin biosynthetic process"/>
    <property type="evidence" value="ECO:0000318"/>
    <property type="project" value="GO_Central"/>
</dbReference>
<evidence type="ECO:0000256" key="3">
    <source>
        <dbReference type="ARBA" id="ARBA00008085"/>
    </source>
</evidence>
<dbReference type="GO" id="GO:0005525">
    <property type="term" value="F:GTP binding"/>
    <property type="evidence" value="ECO:0000318"/>
    <property type="project" value="GO_Central"/>
</dbReference>
<dbReference type="GO" id="GO:0046654">
    <property type="term" value="P:tetrahydrofolate biosynthetic process"/>
    <property type="evidence" value="ECO:0007669"/>
    <property type="project" value="InterPro"/>
</dbReference>
<feature type="domain" description="GTP cyclohydrolase I" evidence="9">
    <location>
        <begin position="153"/>
        <end position="296"/>
    </location>
</feature>
<dbReference type="PANTHER" id="PTHR11109">
    <property type="entry name" value="GTP CYCLOHYDROLASE I"/>
    <property type="match status" value="1"/>
</dbReference>